<dbReference type="AlphaFoldDB" id="A0A8H3WFM6"/>
<accession>A0A8H3WFM6</accession>
<dbReference type="Proteomes" id="UP000434172">
    <property type="component" value="Unassembled WGS sequence"/>
</dbReference>
<evidence type="ECO:0000313" key="1">
    <source>
        <dbReference type="EMBL" id="KAF0326119.1"/>
    </source>
</evidence>
<comment type="caution">
    <text evidence="1">The sequence shown here is derived from an EMBL/GenBank/DDBJ whole genome shotgun (WGS) entry which is preliminary data.</text>
</comment>
<evidence type="ECO:0000313" key="2">
    <source>
        <dbReference type="Proteomes" id="UP000434172"/>
    </source>
</evidence>
<gene>
    <name evidence="1" type="ORF">GQ607_006627</name>
</gene>
<reference evidence="1 2" key="1">
    <citation type="submission" date="2019-12" db="EMBL/GenBank/DDBJ databases">
        <title>A genome sequence resource for the geographically widespread anthracnose pathogen Colletotrichum asianum.</title>
        <authorList>
            <person name="Meng Y."/>
        </authorList>
    </citation>
    <scope>NUCLEOTIDE SEQUENCE [LARGE SCALE GENOMIC DNA]</scope>
    <source>
        <strain evidence="1 2">ICMP 18580</strain>
    </source>
</reference>
<keyword evidence="2" id="KW-1185">Reference proteome</keyword>
<dbReference type="EMBL" id="WOWK01000032">
    <property type="protein sequence ID" value="KAF0326119.1"/>
    <property type="molecule type" value="Genomic_DNA"/>
</dbReference>
<name>A0A8H3WFM6_9PEZI</name>
<protein>
    <submittedName>
        <fullName evidence="1">Uncharacterized protein</fullName>
    </submittedName>
</protein>
<organism evidence="1 2">
    <name type="scientific">Colletotrichum asianum</name>
    <dbReference type="NCBI Taxonomy" id="702518"/>
    <lineage>
        <taxon>Eukaryota</taxon>
        <taxon>Fungi</taxon>
        <taxon>Dikarya</taxon>
        <taxon>Ascomycota</taxon>
        <taxon>Pezizomycotina</taxon>
        <taxon>Sordariomycetes</taxon>
        <taxon>Hypocreomycetidae</taxon>
        <taxon>Glomerellales</taxon>
        <taxon>Glomerellaceae</taxon>
        <taxon>Colletotrichum</taxon>
        <taxon>Colletotrichum gloeosporioides species complex</taxon>
    </lineage>
</organism>
<proteinExistence type="predicted"/>
<sequence>MYICQHRSTQFQSFFSLCDHSTCL</sequence>